<evidence type="ECO:0000256" key="8">
    <source>
        <dbReference type="SAM" id="SignalP"/>
    </source>
</evidence>
<keyword evidence="4" id="KW-0119">Carbohydrate metabolism</keyword>
<evidence type="ECO:0000256" key="1">
    <source>
        <dbReference type="ARBA" id="ARBA00009865"/>
    </source>
</evidence>
<evidence type="ECO:0000256" key="4">
    <source>
        <dbReference type="ARBA" id="ARBA00023277"/>
    </source>
</evidence>
<dbReference type="Pfam" id="PF04616">
    <property type="entry name" value="Glyco_hydro_43"/>
    <property type="match status" value="3"/>
</dbReference>
<proteinExistence type="inferred from homology"/>
<gene>
    <name evidence="9" type="ORF">IP92_01636</name>
</gene>
<feature type="active site" description="Proton acceptor" evidence="6">
    <location>
        <position position="333"/>
    </location>
</feature>
<evidence type="ECO:0000256" key="6">
    <source>
        <dbReference type="PIRSR" id="PIRSR606710-1"/>
    </source>
</evidence>
<evidence type="ECO:0000256" key="2">
    <source>
        <dbReference type="ARBA" id="ARBA00022651"/>
    </source>
</evidence>
<evidence type="ECO:0000256" key="5">
    <source>
        <dbReference type="ARBA" id="ARBA00023295"/>
    </source>
</evidence>
<evidence type="ECO:0000256" key="3">
    <source>
        <dbReference type="ARBA" id="ARBA00022801"/>
    </source>
</evidence>
<dbReference type="CDD" id="cd08990">
    <property type="entry name" value="GH43_AXH_like"/>
    <property type="match status" value="1"/>
</dbReference>
<comment type="caution">
    <text evidence="9">The sequence shown here is derived from an EMBL/GenBank/DDBJ whole genome shotgun (WGS) entry which is preliminary data.</text>
</comment>
<keyword evidence="8" id="KW-0732">Signal</keyword>
<evidence type="ECO:0000313" key="10">
    <source>
        <dbReference type="Proteomes" id="UP000315112"/>
    </source>
</evidence>
<feature type="signal peptide" evidence="8">
    <location>
        <begin position="1"/>
        <end position="22"/>
    </location>
</feature>
<dbReference type="RefSeq" id="WP_199271882.1">
    <property type="nucleotide sequence ID" value="NZ_CP046904.1"/>
</dbReference>
<sequence length="909" mass="100289">MPQHTLIRAFAGALLVHAAATAAPRWPDDTWLFTSFRGKGDGLHLAASTDGNAWRDLGKVFLKPSVGSGLLRDPHILRGPDGVFRMVWTTGWKDKGIGYAASTDLVTWSPQRYLPIFDNVPGAGNAWAPETFHDDENGQYVITVSADIEGRFPETKSTGRMNNRTYYVTTKDFVTFSEPRLLFDPGFDHIDTTLVRDGGRYIAVFKEGDRQQEGKWGALRWAVADHVLGPYRLMPQPLVAGQRAEGPTVLVRDGVATLYADYYAGGRYGAWRTTDWHTWTDVSAQVTTAPGQRHGSVLRLPAWLAADLATAVPGPPTEPVPAPPPILGGYTADPAIRVFGDTYYIYPTSDKPHWQTTDFSVWSSRNLVDWKKERMVLDVAHDLKWAHVQAWAPDVIERNGRYYMYFCAEGNIGVATAPSPLGSFVDALGKPLVAKGTGIDTNTIDPYPFIDDDGQAYLYYGNGNVANVYKLKADMITLDGPPRTIALKEHREGIVVFKRAGRYYFMWSIDDARSPDYRVGWGVGDSPLGPVTSPDKDFIVLQRHGPAVATAHHSVVNVPGTDRWYAAYHRHALPVGNGYQRETVLARMTFDAAGAIIPMDPLAAPFQPGDRGEPVTNTRTTAAPIARRFAADPSPHYFAGQFYLYATDDASNSGKYWDSVAWRLYTSSDMKMWTDAGVPLDVTVFKWARADAKAWAPEAAYRNGKYYFYAPVGGDRIGVAVADHPAGPFRDARGDALVDKARDVNAGDEPIDPAVFVDKDGQAYLYFGTRVPKVVKLKADMITLDGPIRNVAIDGLPAADPKKKYGEAPFLHQKGGIYYFTFSTGWPGQIVYATGSSPLGPFTYRGVVVDYLKISTNHQAILEHEGKTWLFYHDDLLPGGGSHRRAIAIAPLDYEADGRIRQVALPRKD</sequence>
<dbReference type="SUPFAM" id="SSF75005">
    <property type="entry name" value="Arabinanase/levansucrase/invertase"/>
    <property type="match status" value="3"/>
</dbReference>
<feature type="chain" id="PRO_5022099097" evidence="8">
    <location>
        <begin position="23"/>
        <end position="909"/>
    </location>
</feature>
<reference evidence="9 10" key="1">
    <citation type="journal article" date="2015" name="Stand. Genomic Sci.">
        <title>Genomic Encyclopedia of Bacterial and Archaeal Type Strains, Phase III: the genomes of soil and plant-associated and newly described type strains.</title>
        <authorList>
            <person name="Whitman W.B."/>
            <person name="Woyke T."/>
            <person name="Klenk H.P."/>
            <person name="Zhou Y."/>
            <person name="Lilburn T.G."/>
            <person name="Beck B.J."/>
            <person name="De Vos P."/>
            <person name="Vandamme P."/>
            <person name="Eisen J.A."/>
            <person name="Garrity G."/>
            <person name="Hugenholtz P."/>
            <person name="Kyrpides N.C."/>
        </authorList>
    </citation>
    <scope>NUCLEOTIDE SEQUENCE [LARGE SCALE GENOMIC DNA]</scope>
    <source>
        <strain evidence="9 10">CGMCC 1.10685</strain>
    </source>
</reference>
<feature type="active site" description="Proton donor" evidence="6">
    <location>
        <position position="492"/>
    </location>
</feature>
<keyword evidence="2" id="KW-0624">Polysaccharide degradation</keyword>
<protein>
    <submittedName>
        <fullName evidence="9">Beta-xylosidase</fullName>
    </submittedName>
</protein>
<dbReference type="CDD" id="cd09004">
    <property type="entry name" value="GH43_bXyl-like"/>
    <property type="match status" value="1"/>
</dbReference>
<evidence type="ECO:0000313" key="9">
    <source>
        <dbReference type="EMBL" id="TWI50407.1"/>
    </source>
</evidence>
<evidence type="ECO:0000256" key="7">
    <source>
        <dbReference type="PIRSR" id="PIRSR606710-2"/>
    </source>
</evidence>
<name>A0A562Q168_9BURK</name>
<dbReference type="InterPro" id="IPR006710">
    <property type="entry name" value="Glyco_hydro_43"/>
</dbReference>
<organism evidence="9 10">
    <name type="scientific">Pseudoduganella flava</name>
    <dbReference type="NCBI Taxonomy" id="871742"/>
    <lineage>
        <taxon>Bacteria</taxon>
        <taxon>Pseudomonadati</taxon>
        <taxon>Pseudomonadota</taxon>
        <taxon>Betaproteobacteria</taxon>
        <taxon>Burkholderiales</taxon>
        <taxon>Oxalobacteraceae</taxon>
        <taxon>Telluria group</taxon>
        <taxon>Pseudoduganella</taxon>
    </lineage>
</organism>
<dbReference type="GO" id="GO:0004553">
    <property type="term" value="F:hydrolase activity, hydrolyzing O-glycosyl compounds"/>
    <property type="evidence" value="ECO:0007669"/>
    <property type="project" value="InterPro"/>
</dbReference>
<keyword evidence="5" id="KW-0326">Glycosidase</keyword>
<dbReference type="GO" id="GO:0045493">
    <property type="term" value="P:xylan catabolic process"/>
    <property type="evidence" value="ECO:0007669"/>
    <property type="project" value="UniProtKB-KW"/>
</dbReference>
<dbReference type="Gene3D" id="2.115.10.20">
    <property type="entry name" value="Glycosyl hydrolase domain, family 43"/>
    <property type="match status" value="3"/>
</dbReference>
<dbReference type="InterPro" id="IPR052176">
    <property type="entry name" value="Glycosyl_Hydrlase_43_Enz"/>
</dbReference>
<dbReference type="AlphaFoldDB" id="A0A562Q168"/>
<keyword evidence="3" id="KW-0378">Hydrolase</keyword>
<accession>A0A562Q168</accession>
<dbReference type="PANTHER" id="PTHR43772">
    <property type="entry name" value="ENDO-1,4-BETA-XYLANASE"/>
    <property type="match status" value="1"/>
</dbReference>
<dbReference type="EMBL" id="VLKW01000002">
    <property type="protein sequence ID" value="TWI50407.1"/>
    <property type="molecule type" value="Genomic_DNA"/>
</dbReference>
<keyword evidence="2" id="KW-0858">Xylan degradation</keyword>
<dbReference type="PANTHER" id="PTHR43772:SF2">
    <property type="entry name" value="PUTATIVE (AFU_ORTHOLOGUE AFUA_2G04480)-RELATED"/>
    <property type="match status" value="1"/>
</dbReference>
<feature type="site" description="Important for catalytic activity, responsible for pKa modulation of the active site Glu and correct orientation of both the proton donor and substrate" evidence="7">
    <location>
        <position position="445"/>
    </location>
</feature>
<dbReference type="Proteomes" id="UP000315112">
    <property type="component" value="Unassembled WGS sequence"/>
</dbReference>
<comment type="similarity">
    <text evidence="1">Belongs to the glycosyl hydrolase 43 family.</text>
</comment>
<dbReference type="InterPro" id="IPR023296">
    <property type="entry name" value="Glyco_hydro_beta-prop_sf"/>
</dbReference>
<dbReference type="CDD" id="cd08983">
    <property type="entry name" value="GH43_Bt3655-like"/>
    <property type="match status" value="1"/>
</dbReference>